<dbReference type="InterPro" id="IPR014710">
    <property type="entry name" value="RmlC-like_jellyroll"/>
</dbReference>
<protein>
    <submittedName>
        <fullName evidence="4">Cupin</fullName>
    </submittedName>
</protein>
<reference evidence="4 5" key="2">
    <citation type="journal article" date="2014" name="PLoS Genet.">
        <title>Phylogenetically driven sequencing of extremely halophilic archaea reveals strategies for static and dynamic osmo-response.</title>
        <authorList>
            <person name="Becker E.A."/>
            <person name="Seitzer P.M."/>
            <person name="Tritt A."/>
            <person name="Larsen D."/>
            <person name="Krusor M."/>
            <person name="Yao A.I."/>
            <person name="Wu D."/>
            <person name="Madern D."/>
            <person name="Eisen J.A."/>
            <person name="Darling A.E."/>
            <person name="Facciotti M.T."/>
        </authorList>
    </citation>
    <scope>NUCLEOTIDE SEQUENCE [LARGE SCALE GENOMIC DNA]</scope>
    <source>
        <strain evidence="4 5">AJ5</strain>
    </source>
</reference>
<organism evidence="4 5">
    <name type="scientific">Natronobacterium lacisalsi AJ5</name>
    <dbReference type="NCBI Taxonomy" id="358396"/>
    <lineage>
        <taxon>Archaea</taxon>
        <taxon>Methanobacteriati</taxon>
        <taxon>Methanobacteriota</taxon>
        <taxon>Stenosarchaea group</taxon>
        <taxon>Halobacteria</taxon>
        <taxon>Halobacteriales</taxon>
        <taxon>Natrialbaceae</taxon>
        <taxon>Natronobacterium</taxon>
    </lineage>
</organism>
<dbReference type="KEGG" id="hlc:CHINAEXTREME05635"/>
<dbReference type="EMBL" id="CP019285">
    <property type="protein sequence ID" value="APW97285.1"/>
    <property type="molecule type" value="Genomic_DNA"/>
</dbReference>
<evidence type="ECO:0000313" key="3">
    <source>
        <dbReference type="EMBL" id="APW97285.1"/>
    </source>
</evidence>
<dbReference type="GeneID" id="30920585"/>
<reference evidence="3 6" key="1">
    <citation type="journal article" date="2011" name="J. Bacteriol.">
        <title>Genome sequence of Halobiforma lacisalsi AJ5, an extremely halophilic archaeon which harbors a bop gene.</title>
        <authorList>
            <person name="Jiang X."/>
            <person name="Wang S."/>
            <person name="Cheng H."/>
            <person name="Huo Y."/>
            <person name="Zhang X."/>
            <person name="Zhu X."/>
            <person name="Han X."/>
            <person name="Ni P."/>
            <person name="Wu M."/>
        </authorList>
    </citation>
    <scope>NUCLEOTIDE SEQUENCE [LARGE SCALE GENOMIC DNA]</scope>
    <source>
        <strain evidence="3 6">AJ5</strain>
    </source>
</reference>
<feature type="region of interest" description="Disordered" evidence="1">
    <location>
        <begin position="1"/>
        <end position="43"/>
    </location>
</feature>
<gene>
    <name evidence="4" type="ORF">C445_08909</name>
    <name evidence="3" type="ORF">CHINAEXTREME_05635</name>
</gene>
<dbReference type="eggNOG" id="arCOG02998">
    <property type="taxonomic scope" value="Archaea"/>
</dbReference>
<reference evidence="3" key="3">
    <citation type="submission" date="2017-01" db="EMBL/GenBank/DDBJ databases">
        <authorList>
            <person name="Mah S.A."/>
            <person name="Swanson W.J."/>
            <person name="Moy G.W."/>
            <person name="Vacquier V.D."/>
        </authorList>
    </citation>
    <scope>NUCLEOTIDE SEQUENCE</scope>
    <source>
        <strain evidence="3">AJ5</strain>
    </source>
</reference>
<dbReference type="STRING" id="358396.CHINAEXTREME_05635"/>
<dbReference type="AlphaFoldDB" id="M0LJT7"/>
<dbReference type="Proteomes" id="UP000011555">
    <property type="component" value="Unassembled WGS sequence"/>
</dbReference>
<keyword evidence="5" id="KW-1185">Reference proteome</keyword>
<sequence>MVSDENESEDGDGGEERSETDPSAYTVVDPTDLEPLEGRPSDCRRISDVAGLEGVAINRFLAEPGEQLPLTYHYHERQEEAFTVLSGELAVETPDGEFRVPEGAVFTAEPEAPHRAYNPEDATAPVEVLAIGAPSVDGDAVPYDPDES</sequence>
<evidence type="ECO:0000313" key="5">
    <source>
        <dbReference type="Proteomes" id="UP000011555"/>
    </source>
</evidence>
<evidence type="ECO:0000313" key="4">
    <source>
        <dbReference type="EMBL" id="EMA33796.1"/>
    </source>
</evidence>
<evidence type="ECO:0000313" key="6">
    <source>
        <dbReference type="Proteomes" id="UP000186547"/>
    </source>
</evidence>
<dbReference type="InterPro" id="IPR011051">
    <property type="entry name" value="RmlC_Cupin_sf"/>
</dbReference>
<dbReference type="InterPro" id="IPR013096">
    <property type="entry name" value="Cupin_2"/>
</dbReference>
<evidence type="ECO:0000259" key="2">
    <source>
        <dbReference type="Pfam" id="PF07883"/>
    </source>
</evidence>
<evidence type="ECO:0000256" key="1">
    <source>
        <dbReference type="SAM" id="MobiDB-lite"/>
    </source>
</evidence>
<dbReference type="Pfam" id="PF07883">
    <property type="entry name" value="Cupin_2"/>
    <property type="match status" value="1"/>
</dbReference>
<dbReference type="Proteomes" id="UP000186547">
    <property type="component" value="Chromosome"/>
</dbReference>
<proteinExistence type="predicted"/>
<dbReference type="SUPFAM" id="SSF51182">
    <property type="entry name" value="RmlC-like cupins"/>
    <property type="match status" value="1"/>
</dbReference>
<accession>M0LJT7</accession>
<dbReference type="EMBL" id="AOLZ01000034">
    <property type="protein sequence ID" value="EMA33796.1"/>
    <property type="molecule type" value="Genomic_DNA"/>
</dbReference>
<name>M0LJT7_NATLA</name>
<feature type="compositionally biased region" description="Acidic residues" evidence="1">
    <location>
        <begin position="1"/>
        <end position="13"/>
    </location>
</feature>
<feature type="domain" description="Cupin type-2" evidence="2">
    <location>
        <begin position="62"/>
        <end position="131"/>
    </location>
</feature>
<dbReference type="RefSeq" id="WP_007141505.1">
    <property type="nucleotide sequence ID" value="NZ_AOLZ01000034.1"/>
</dbReference>
<dbReference type="Gene3D" id="2.60.120.10">
    <property type="entry name" value="Jelly Rolls"/>
    <property type="match status" value="1"/>
</dbReference>